<gene>
    <name evidence="3" type="ORF">CEUSTIGMA_g5880.t1</name>
</gene>
<feature type="signal peptide" evidence="2">
    <location>
        <begin position="1"/>
        <end position="32"/>
    </location>
</feature>
<evidence type="ECO:0000256" key="2">
    <source>
        <dbReference type="SAM" id="SignalP"/>
    </source>
</evidence>
<accession>A0A250X682</accession>
<feature type="compositionally biased region" description="Polar residues" evidence="1">
    <location>
        <begin position="221"/>
        <end position="232"/>
    </location>
</feature>
<evidence type="ECO:0000313" key="3">
    <source>
        <dbReference type="EMBL" id="GAX78439.1"/>
    </source>
</evidence>
<keyword evidence="2" id="KW-0732">Signal</keyword>
<evidence type="ECO:0008006" key="5">
    <source>
        <dbReference type="Google" id="ProtNLM"/>
    </source>
</evidence>
<evidence type="ECO:0000313" key="4">
    <source>
        <dbReference type="Proteomes" id="UP000232323"/>
    </source>
</evidence>
<feature type="region of interest" description="Disordered" evidence="1">
    <location>
        <begin position="221"/>
        <end position="260"/>
    </location>
</feature>
<name>A0A250X682_9CHLO</name>
<keyword evidence="4" id="KW-1185">Reference proteome</keyword>
<dbReference type="Proteomes" id="UP000232323">
    <property type="component" value="Unassembled WGS sequence"/>
</dbReference>
<comment type="caution">
    <text evidence="3">The sequence shown here is derived from an EMBL/GenBank/DDBJ whole genome shotgun (WGS) entry which is preliminary data.</text>
</comment>
<sequence length="260" mass="28330">MMSSHSPAFAATICGFNLLFSIFTTTFGRAYGQAPIETMFEGTWQGRCTQFAAAEGYNDPVYCVPYSNLAPVTYTYQITYSGLEVTSYQITESDGASNPIVSNMTFMYPRSSDKGNATFSAYTGVNSDLFQACISVSLENKGEASYLAGLSLVNGSLVYNEEGYWRAPGNVPTSQCKTESPLRLYCSDPGVWNYVCQLTKIVYMPTPPLDAIILTPFSANGTSEVTTSSTELDSPPPQHSKPPKSSNKHHKRKPSGKLLL</sequence>
<organism evidence="3 4">
    <name type="scientific">Chlamydomonas eustigma</name>
    <dbReference type="NCBI Taxonomy" id="1157962"/>
    <lineage>
        <taxon>Eukaryota</taxon>
        <taxon>Viridiplantae</taxon>
        <taxon>Chlorophyta</taxon>
        <taxon>core chlorophytes</taxon>
        <taxon>Chlorophyceae</taxon>
        <taxon>CS clade</taxon>
        <taxon>Chlamydomonadales</taxon>
        <taxon>Chlamydomonadaceae</taxon>
        <taxon>Chlamydomonas</taxon>
    </lineage>
</organism>
<dbReference type="AlphaFoldDB" id="A0A250X682"/>
<proteinExistence type="predicted"/>
<feature type="chain" id="PRO_5012287093" description="Pherophorin domain-containing protein" evidence="2">
    <location>
        <begin position="33"/>
        <end position="260"/>
    </location>
</feature>
<evidence type="ECO:0000256" key="1">
    <source>
        <dbReference type="SAM" id="MobiDB-lite"/>
    </source>
</evidence>
<protein>
    <recommendedName>
        <fullName evidence="5">Pherophorin domain-containing protein</fullName>
    </recommendedName>
</protein>
<feature type="compositionally biased region" description="Basic residues" evidence="1">
    <location>
        <begin position="246"/>
        <end position="260"/>
    </location>
</feature>
<reference evidence="3 4" key="1">
    <citation type="submission" date="2017-08" db="EMBL/GenBank/DDBJ databases">
        <title>Acidophilic green algal genome provides insights into adaptation to an acidic environment.</title>
        <authorList>
            <person name="Hirooka S."/>
            <person name="Hirose Y."/>
            <person name="Kanesaki Y."/>
            <person name="Higuchi S."/>
            <person name="Fujiwara T."/>
            <person name="Onuma R."/>
            <person name="Era A."/>
            <person name="Ohbayashi R."/>
            <person name="Uzuka A."/>
            <person name="Nozaki H."/>
            <person name="Yoshikawa H."/>
            <person name="Miyagishima S.Y."/>
        </authorList>
    </citation>
    <scope>NUCLEOTIDE SEQUENCE [LARGE SCALE GENOMIC DNA]</scope>
    <source>
        <strain evidence="3 4">NIES-2499</strain>
    </source>
</reference>
<dbReference type="EMBL" id="BEGY01000032">
    <property type="protein sequence ID" value="GAX78439.1"/>
    <property type="molecule type" value="Genomic_DNA"/>
</dbReference>